<keyword evidence="1" id="KW-0472">Membrane</keyword>
<dbReference type="OMA" id="IEWFVNQ"/>
<feature type="transmembrane region" description="Helical" evidence="1">
    <location>
        <begin position="61"/>
        <end position="80"/>
    </location>
</feature>
<dbReference type="OrthoDB" id="408493at2759"/>
<dbReference type="InterPro" id="IPR005049">
    <property type="entry name" value="STL-like"/>
</dbReference>
<dbReference type="PANTHER" id="PTHR31362:SF0">
    <property type="entry name" value="EXOSTOSIN DOMAIN-CONTAINING PROTEIN-RELATED"/>
    <property type="match status" value="1"/>
</dbReference>
<protein>
    <recommendedName>
        <fullName evidence="4">Glycosyltransferase STELLO1</fullName>
    </recommendedName>
</protein>
<dbReference type="EMBL" id="CM035439">
    <property type="protein sequence ID" value="KAH7284639.1"/>
    <property type="molecule type" value="Genomic_DNA"/>
</dbReference>
<gene>
    <name evidence="2" type="ORF">KP509_34G063900</name>
</gene>
<dbReference type="Pfam" id="PF03385">
    <property type="entry name" value="STELLO"/>
    <property type="match status" value="1"/>
</dbReference>
<comment type="caution">
    <text evidence="2">The sequence shown here is derived from an EMBL/GenBank/DDBJ whole genome shotgun (WGS) entry which is preliminary data.</text>
</comment>
<evidence type="ECO:0000256" key="1">
    <source>
        <dbReference type="SAM" id="Phobius"/>
    </source>
</evidence>
<evidence type="ECO:0000313" key="3">
    <source>
        <dbReference type="Proteomes" id="UP000825935"/>
    </source>
</evidence>
<evidence type="ECO:0008006" key="4">
    <source>
        <dbReference type="Google" id="ProtNLM"/>
    </source>
</evidence>
<keyword evidence="1" id="KW-0812">Transmembrane</keyword>
<dbReference type="Proteomes" id="UP000825935">
    <property type="component" value="Chromosome 34"/>
</dbReference>
<proteinExistence type="predicted"/>
<dbReference type="PANTHER" id="PTHR31362">
    <property type="entry name" value="GLYCOSYLTRANSFERASE STELLO1-RELATED"/>
    <property type="match status" value="1"/>
</dbReference>
<sequence>MLVQEERSHLGNGVSALAIDKPESEIKINFRSGYLRSQLMKKDPALFSRKGTLFDYFYENYGRVGVVGLIFFSLLILILVNNKGDSPALLCIKPASKEHEANPFPNVAFGNVAPIKDTSRFHVVHADKWIVVAASGSPTENVLAMVKMQGWQVLAVGDSHTPANWDARGAIFLSVEQQAALKYEVLAHLPFTSHVRKSVGYLFAIQHGAKVIYDGDENTFIPGHDLNYVFDVALLKSQNQTTTKLLQFVTLPNRSIINPYIHFGQHSVWPRGLPLESVSSINPEIYYDSIPSGKQWIQQGIANGLPDVDSIFYQTRKSITESINIKFDSHAPPVAVPQGTMAPINHLNTLFHYPAFWALMLPVSVNPQVSDIFRGFWAQRLLWDIGGCVAIYPPSVHRIDSGKQISYEEEKDLHENAERLINFLVDWKPRKSAFFMRVLELSHSLAEAGFWTTQDVEFTAAWLKDLVSVGYKEPALHVSSVDRKVPSLNELDHMEFVPLSLPSIYLGVKEASTVVSEVGNLLKWRQFYGHIVLILECTWPVDGTALGWRMLYGRIFQKVVLLSNMSDSSQGVEANADWQTFKLLAQIYQRYPKAEGFLYMKDNILLNYWNLLQANKTRLWNLRRVPEAWKLVNFDEKNGSEWYLKSSIKRTVKKMVSLLPIHYQMSYKENIDESHFVVSDSEVFYVPKRLVGDFVELAQFAVQSKLHPRLALPLFFLAMEPSSDHDSEAFSRVVYNTETHVTYTPEAHVVRLPYAASNQRQLLHLFKNMAAGDPLLLETI</sequence>
<name>A0A8T2QL32_CERRI</name>
<reference evidence="2" key="1">
    <citation type="submission" date="2021-08" db="EMBL/GenBank/DDBJ databases">
        <title>WGS assembly of Ceratopteris richardii.</title>
        <authorList>
            <person name="Marchant D.B."/>
            <person name="Chen G."/>
            <person name="Jenkins J."/>
            <person name="Shu S."/>
            <person name="Leebens-Mack J."/>
            <person name="Grimwood J."/>
            <person name="Schmutz J."/>
            <person name="Soltis P."/>
            <person name="Soltis D."/>
            <person name="Chen Z.-H."/>
        </authorList>
    </citation>
    <scope>NUCLEOTIDE SEQUENCE</scope>
    <source>
        <strain evidence="2">Whitten #5841</strain>
        <tissue evidence="2">Leaf</tissue>
    </source>
</reference>
<accession>A0A8T2QL32</accession>
<organism evidence="2 3">
    <name type="scientific">Ceratopteris richardii</name>
    <name type="common">Triangle waterfern</name>
    <dbReference type="NCBI Taxonomy" id="49495"/>
    <lineage>
        <taxon>Eukaryota</taxon>
        <taxon>Viridiplantae</taxon>
        <taxon>Streptophyta</taxon>
        <taxon>Embryophyta</taxon>
        <taxon>Tracheophyta</taxon>
        <taxon>Polypodiopsida</taxon>
        <taxon>Polypodiidae</taxon>
        <taxon>Polypodiales</taxon>
        <taxon>Pteridineae</taxon>
        <taxon>Pteridaceae</taxon>
        <taxon>Parkerioideae</taxon>
        <taxon>Ceratopteris</taxon>
    </lineage>
</organism>
<keyword evidence="1" id="KW-1133">Transmembrane helix</keyword>
<keyword evidence="3" id="KW-1185">Reference proteome</keyword>
<evidence type="ECO:0000313" key="2">
    <source>
        <dbReference type="EMBL" id="KAH7284639.1"/>
    </source>
</evidence>
<dbReference type="AlphaFoldDB" id="A0A8T2QL32"/>